<evidence type="ECO:0000313" key="4">
    <source>
        <dbReference type="Proteomes" id="UP000886998"/>
    </source>
</evidence>
<comment type="caution">
    <text evidence="3">The sequence shown here is derived from an EMBL/GenBank/DDBJ whole genome shotgun (WGS) entry which is preliminary data.</text>
</comment>
<gene>
    <name evidence="3" type="primary">NCL1_12112</name>
    <name evidence="3" type="ORF">TNIN_329951</name>
</gene>
<feature type="domain" description="C2H2-type" evidence="2">
    <location>
        <begin position="268"/>
        <end position="289"/>
    </location>
</feature>
<protein>
    <submittedName>
        <fullName evidence="3">Zinc finger protein</fullName>
    </submittedName>
</protein>
<feature type="compositionally biased region" description="Basic and acidic residues" evidence="1">
    <location>
        <begin position="656"/>
        <end position="665"/>
    </location>
</feature>
<dbReference type="Proteomes" id="UP000886998">
    <property type="component" value="Unassembled WGS sequence"/>
</dbReference>
<dbReference type="PROSITE" id="PS00028">
    <property type="entry name" value="ZINC_FINGER_C2H2_1"/>
    <property type="match status" value="1"/>
</dbReference>
<feature type="region of interest" description="Disordered" evidence="1">
    <location>
        <begin position="639"/>
        <end position="665"/>
    </location>
</feature>
<dbReference type="EMBL" id="BMAV01000321">
    <property type="protein sequence ID" value="GFY37498.1"/>
    <property type="molecule type" value="Genomic_DNA"/>
</dbReference>
<sequence>MEICGIQRNPQVNINPPSMSSECSQMEMHTHEVGVHFNRNQSPSYSEMQVLCPKNNQQVNFNPPNASYGMEGTGEIKPLTNRNYIEESYEYRPIQYNTCESNQHFNTNQLSMSPGYRKKEFESYEINQHFNTNHLTMSHGYSEMEFSTCAMNPQANTNQQADTESHDDISLPERVSSPQCSSFNNIDANVQDHSVNDQRNLYHVGRSSIYGEPKNMEYLEQKHAFSFPITTPKERDVHNESFTSNSSLKNSNVYSKKFENKRPEEYRCYSCKLQFKHYKQFLSHKYLNHDEQELQPEINHNSDASQNSSNNFKSFCEMHTGKIPLIEQLKNNEQTDSSKYAYNPHFGSSDRKSVQFCNGVLSESTVIPSCFESMIVHSQKPRSRCQSNPDVNANEQSLSLKYNQKEICRLEGNTGVNRSQSSMLSECNQIQIYTQGMSEQFNRNQSSTTEYGQKHGNYQQMNVHLPTTSSVMRPMIDINPQFNRDHCALFFECCPLQFNGCEMNQHFNTNQIPRPLGYRKKEFDHYELYLQCKTNLLSMSHECREMDLSTHGVNRQVHANPQDVTDAHDDISLPERNSSPQHRILNKMDLNLQENSIESRKELYSVDRSNIIYGEPNTTENAEKRSAIFSNVTQNEIVEHDKSLTSNSSLKNSNVHSEETSKRSESYGLLLNNKMNYIQGQFYNENTHKYGSIENELERNISPNRYSYVVIGENPRDCFGFENEFVQKSDLLKNPVFDSAEKTPHTFCEGPLLDKNRATFSVCERILLKHARRREEKNLIPFRMPISENWTAQISGLSITRFVQQWRPTAYLHCVRNPLC</sequence>
<reference evidence="3" key="1">
    <citation type="submission" date="2020-08" db="EMBL/GenBank/DDBJ databases">
        <title>Multicomponent nature underlies the extraordinary mechanical properties of spider dragline silk.</title>
        <authorList>
            <person name="Kono N."/>
            <person name="Nakamura H."/>
            <person name="Mori M."/>
            <person name="Yoshida Y."/>
            <person name="Ohtoshi R."/>
            <person name="Malay A.D."/>
            <person name="Moran D.A.P."/>
            <person name="Tomita M."/>
            <person name="Numata K."/>
            <person name="Arakawa K."/>
        </authorList>
    </citation>
    <scope>NUCLEOTIDE SEQUENCE</scope>
</reference>
<dbReference type="AlphaFoldDB" id="A0A8X6WLQ7"/>
<keyword evidence="4" id="KW-1185">Reference proteome</keyword>
<organism evidence="3 4">
    <name type="scientific">Trichonephila inaurata madagascariensis</name>
    <dbReference type="NCBI Taxonomy" id="2747483"/>
    <lineage>
        <taxon>Eukaryota</taxon>
        <taxon>Metazoa</taxon>
        <taxon>Ecdysozoa</taxon>
        <taxon>Arthropoda</taxon>
        <taxon>Chelicerata</taxon>
        <taxon>Arachnida</taxon>
        <taxon>Araneae</taxon>
        <taxon>Araneomorphae</taxon>
        <taxon>Entelegynae</taxon>
        <taxon>Araneoidea</taxon>
        <taxon>Nephilidae</taxon>
        <taxon>Trichonephila</taxon>
        <taxon>Trichonephila inaurata</taxon>
    </lineage>
</organism>
<evidence type="ECO:0000256" key="1">
    <source>
        <dbReference type="SAM" id="MobiDB-lite"/>
    </source>
</evidence>
<name>A0A8X6WLQ7_9ARAC</name>
<proteinExistence type="predicted"/>
<dbReference type="InterPro" id="IPR013087">
    <property type="entry name" value="Znf_C2H2_type"/>
</dbReference>
<feature type="compositionally biased region" description="Low complexity" evidence="1">
    <location>
        <begin position="644"/>
        <end position="654"/>
    </location>
</feature>
<accession>A0A8X6WLQ7</accession>
<evidence type="ECO:0000313" key="3">
    <source>
        <dbReference type="EMBL" id="GFY37498.1"/>
    </source>
</evidence>
<feature type="region of interest" description="Disordered" evidence="1">
    <location>
        <begin position="156"/>
        <end position="178"/>
    </location>
</feature>
<evidence type="ECO:0000259" key="2">
    <source>
        <dbReference type="PROSITE" id="PS00028"/>
    </source>
</evidence>